<gene>
    <name evidence="2" type="ORF">cpu_05610</name>
</gene>
<dbReference type="PIRSF" id="PIRSF029895">
    <property type="entry name" value="SpoIV"/>
    <property type="match status" value="1"/>
</dbReference>
<sequence length="381" mass="43929">MFRWFFGEIRFKLQGTDIERFLNLAFSRQIDLREVKYNKNGLTFKTTLKNFRKVKALGKQVGAKTQVISKEGLPFWGKKILKRPGIIAGLFLLLGIIYTLTGFIWFIDVKGFGQEKEKVYKILRDKGIKPWTEKRKIDEKYLQREIMAQMLNVSWVSIEKKGVWLIVSGKRQKGNIGQKYKKADIVAKRDGIIKEILVFRGSLRVRMGQKVTAGEVLISGVDEWGNAIVADGTIKAVTWYKKQVSVPLKEERLVPTGRESELIKLYFGRHEITIKKPKEKFSMAILVEKRYRLPGWRNIIIPIELYRVTYKQVKKNVNYLTLEEGAQKAYNLALEELKKEVDARLITYLEKSVSGMGDSVTVTVKAQAFENIGRLSGIQEE</sequence>
<keyword evidence="3" id="KW-1185">Reference proteome</keyword>
<protein>
    <submittedName>
        <fullName evidence="2">Sporulation protein YqfD</fullName>
    </submittedName>
</protein>
<dbReference type="EMBL" id="BDJK01000008">
    <property type="protein sequence ID" value="GAV22051.1"/>
    <property type="molecule type" value="Genomic_DNA"/>
</dbReference>
<keyword evidence="1" id="KW-0472">Membrane</keyword>
<reference evidence="3" key="1">
    <citation type="submission" date="2016-12" db="EMBL/GenBank/DDBJ databases">
        <title>Draft Genome Sequences od Carboxydothermus pertinax and islandicus, Hydrogenogenic Carboxydotrophic Bacteria.</title>
        <authorList>
            <person name="Fukuyama Y."/>
            <person name="Ohmae K."/>
            <person name="Yoneda Y."/>
            <person name="Yoshida T."/>
            <person name="Sako Y."/>
        </authorList>
    </citation>
    <scope>NUCLEOTIDE SEQUENCE [LARGE SCALE GENOMIC DNA]</scope>
    <source>
        <strain evidence="3">Ug1</strain>
    </source>
</reference>
<dbReference type="OrthoDB" id="1640349at2"/>
<dbReference type="Proteomes" id="UP000187485">
    <property type="component" value="Unassembled WGS sequence"/>
</dbReference>
<dbReference type="AlphaFoldDB" id="A0A1L8CT07"/>
<feature type="transmembrane region" description="Helical" evidence="1">
    <location>
        <begin position="86"/>
        <end position="107"/>
    </location>
</feature>
<evidence type="ECO:0000313" key="3">
    <source>
        <dbReference type="Proteomes" id="UP000187485"/>
    </source>
</evidence>
<dbReference type="RefSeq" id="WP_075858493.1">
    <property type="nucleotide sequence ID" value="NZ_BDJK01000008.1"/>
</dbReference>
<accession>A0A1L8CT07</accession>
<evidence type="ECO:0000256" key="1">
    <source>
        <dbReference type="SAM" id="Phobius"/>
    </source>
</evidence>
<proteinExistence type="predicted"/>
<keyword evidence="1" id="KW-0812">Transmembrane</keyword>
<evidence type="ECO:0000313" key="2">
    <source>
        <dbReference type="EMBL" id="GAV22051.1"/>
    </source>
</evidence>
<keyword evidence="1" id="KW-1133">Transmembrane helix</keyword>
<dbReference type="Pfam" id="PF06898">
    <property type="entry name" value="YqfD"/>
    <property type="match status" value="1"/>
</dbReference>
<organism evidence="2 3">
    <name type="scientific">Carboxydothermus pertinax</name>
    <dbReference type="NCBI Taxonomy" id="870242"/>
    <lineage>
        <taxon>Bacteria</taxon>
        <taxon>Bacillati</taxon>
        <taxon>Bacillota</taxon>
        <taxon>Clostridia</taxon>
        <taxon>Thermoanaerobacterales</taxon>
        <taxon>Thermoanaerobacteraceae</taxon>
        <taxon>Carboxydothermus</taxon>
    </lineage>
</organism>
<name>A0A1L8CT07_9THEO</name>
<dbReference type="NCBIfam" id="TIGR02876">
    <property type="entry name" value="spore_yqfD"/>
    <property type="match status" value="1"/>
</dbReference>
<dbReference type="STRING" id="870242.cpu_05610"/>
<comment type="caution">
    <text evidence="2">The sequence shown here is derived from an EMBL/GenBank/DDBJ whole genome shotgun (WGS) entry which is preliminary data.</text>
</comment>
<dbReference type="InterPro" id="IPR010690">
    <property type="entry name" value="YqfD"/>
</dbReference>